<dbReference type="SMART" id="SM00388">
    <property type="entry name" value="HisKA"/>
    <property type="match status" value="1"/>
</dbReference>
<name>A0A1H1BA00_9EURY</name>
<dbReference type="InterPro" id="IPR003661">
    <property type="entry name" value="HisK_dim/P_dom"/>
</dbReference>
<evidence type="ECO:0000256" key="6">
    <source>
        <dbReference type="SAM" id="MobiDB-lite"/>
    </source>
</evidence>
<feature type="region of interest" description="Disordered" evidence="6">
    <location>
        <begin position="1"/>
        <end position="41"/>
    </location>
</feature>
<evidence type="ECO:0000256" key="1">
    <source>
        <dbReference type="ARBA" id="ARBA00000085"/>
    </source>
</evidence>
<protein>
    <recommendedName>
        <fullName evidence="2">histidine kinase</fullName>
        <ecNumber evidence="2">2.7.13.3</ecNumber>
    </recommendedName>
</protein>
<dbReference type="EMBL" id="FNKQ01000002">
    <property type="protein sequence ID" value="SDQ48703.1"/>
    <property type="molecule type" value="Genomic_DNA"/>
</dbReference>
<evidence type="ECO:0000313" key="8">
    <source>
        <dbReference type="EMBL" id="RDI70701.1"/>
    </source>
</evidence>
<accession>A0A1H1BA00</accession>
<dbReference type="GO" id="GO:0000155">
    <property type="term" value="F:phosphorelay sensor kinase activity"/>
    <property type="evidence" value="ECO:0007669"/>
    <property type="project" value="InterPro"/>
</dbReference>
<dbReference type="RefSeq" id="WP_092535820.1">
    <property type="nucleotide sequence ID" value="NZ_FNKQ01000002.1"/>
</dbReference>
<dbReference type="SUPFAM" id="SSF47384">
    <property type="entry name" value="Homodimeric domain of signal transducing histidine kinase"/>
    <property type="match status" value="1"/>
</dbReference>
<dbReference type="Proteomes" id="UP000199289">
    <property type="component" value="Unassembled WGS sequence"/>
</dbReference>
<dbReference type="InterPro" id="IPR052162">
    <property type="entry name" value="Sensor_kinase/Photoreceptor"/>
</dbReference>
<dbReference type="Pfam" id="PF02518">
    <property type="entry name" value="HATPase_c"/>
    <property type="match status" value="1"/>
</dbReference>
<dbReference type="PANTHER" id="PTHR43304:SF1">
    <property type="entry name" value="PAC DOMAIN-CONTAINING PROTEIN"/>
    <property type="match status" value="1"/>
</dbReference>
<dbReference type="InterPro" id="IPR004358">
    <property type="entry name" value="Sig_transdc_His_kin-like_C"/>
</dbReference>
<dbReference type="SUPFAM" id="SSF55874">
    <property type="entry name" value="ATPase domain of HSP90 chaperone/DNA topoisomerase II/histidine kinase"/>
    <property type="match status" value="1"/>
</dbReference>
<feature type="domain" description="Histidine kinase" evidence="7">
    <location>
        <begin position="279"/>
        <end position="491"/>
    </location>
</feature>
<gene>
    <name evidence="8" type="ORF">DWB78_02585</name>
    <name evidence="9" type="ORF">SAMN05216278_1703</name>
</gene>
<dbReference type="Pfam" id="PF14417">
    <property type="entry name" value="MEDS"/>
    <property type="match status" value="1"/>
</dbReference>
<keyword evidence="11" id="KW-1185">Reference proteome</keyword>
<dbReference type="Proteomes" id="UP000255421">
    <property type="component" value="Unassembled WGS sequence"/>
</dbReference>
<dbReference type="Pfam" id="PF00512">
    <property type="entry name" value="HisKA"/>
    <property type="match status" value="1"/>
</dbReference>
<reference evidence="10" key="1">
    <citation type="submission" date="2016-10" db="EMBL/GenBank/DDBJ databases">
        <authorList>
            <person name="Varghese N."/>
            <person name="Submissions S."/>
        </authorList>
    </citation>
    <scope>NUCLEOTIDE SEQUENCE [LARGE SCALE GENOMIC DNA]</scope>
    <source>
        <strain evidence="10">CGMCC 1.12397</strain>
    </source>
</reference>
<dbReference type="EMBL" id="QQST01000001">
    <property type="protein sequence ID" value="RDI70701.1"/>
    <property type="molecule type" value="Genomic_DNA"/>
</dbReference>
<evidence type="ECO:0000313" key="11">
    <source>
        <dbReference type="Proteomes" id="UP000255421"/>
    </source>
</evidence>
<comment type="catalytic activity">
    <reaction evidence="1">
        <text>ATP + protein L-histidine = ADP + protein N-phospho-L-histidine.</text>
        <dbReference type="EC" id="2.7.13.3"/>
    </reaction>
</comment>
<dbReference type="EC" id="2.7.13.3" evidence="2"/>
<evidence type="ECO:0000256" key="4">
    <source>
        <dbReference type="ARBA" id="ARBA00022679"/>
    </source>
</evidence>
<dbReference type="CDD" id="cd00082">
    <property type="entry name" value="HisKA"/>
    <property type="match status" value="1"/>
</dbReference>
<dbReference type="InterPro" id="IPR025847">
    <property type="entry name" value="MEDS_domain"/>
</dbReference>
<organism evidence="9 10">
    <name type="scientific">Halopelagius longus</name>
    <dbReference type="NCBI Taxonomy" id="1236180"/>
    <lineage>
        <taxon>Archaea</taxon>
        <taxon>Methanobacteriati</taxon>
        <taxon>Methanobacteriota</taxon>
        <taxon>Stenosarchaea group</taxon>
        <taxon>Halobacteria</taxon>
        <taxon>Halobacteriales</taxon>
        <taxon>Haloferacaceae</taxon>
    </lineage>
</organism>
<dbReference type="SMART" id="SM00387">
    <property type="entry name" value="HATPase_c"/>
    <property type="match status" value="1"/>
</dbReference>
<evidence type="ECO:0000256" key="5">
    <source>
        <dbReference type="ARBA" id="ARBA00022777"/>
    </source>
</evidence>
<dbReference type="InterPro" id="IPR003594">
    <property type="entry name" value="HATPase_dom"/>
</dbReference>
<keyword evidence="3" id="KW-0597">Phosphoprotein</keyword>
<keyword evidence="4" id="KW-0808">Transferase</keyword>
<sequence>MDKQATSHSHRGGRDGGVGSVEPVRMESGLEALRSSPEFRGPVEPLEDLDANQHIALFYESREEQFAAMVPFVRQGLSRGERVMYVIYEPTEADVLEAMRDGGIDVDAALSSGALSFHTIEETYLRTGTFDPDDMLSVYRDALEKAKADYPGFRVTADTNWILDERTEIPDFMEYESRVNQLFEGEDCIAICQYDLETIPAETLRDVVRTHPHLIYDGTLCHNFYYTPPEEYFEPNEPAREVERMLGTLVDRTKAKVTLAETIEELEESNERLKRFAYVASHDLQEPLRMISSYLRLLERRRADELDEDAREYIDFAVDGADRMRDMVEGLLSYSRIDMHDPAFEPVDCNAVLEDALNDLRIRVEESDAVVSADELPTVVGDANQLEQVFSNLISNAIKYSDDPPRVDVTAERRGDRCVFSVADDGIGIESEYLDQIFEIFNRLHSNEKYRGTGIGLTLCRKIVNHHGGDIWVDSEPGEGTTFYFTLPTERA</sequence>
<evidence type="ECO:0000256" key="2">
    <source>
        <dbReference type="ARBA" id="ARBA00012438"/>
    </source>
</evidence>
<dbReference type="FunFam" id="3.30.565.10:FF:000006">
    <property type="entry name" value="Sensor histidine kinase WalK"/>
    <property type="match status" value="1"/>
</dbReference>
<dbReference type="PRINTS" id="PR00344">
    <property type="entry name" value="BCTRLSENSOR"/>
</dbReference>
<dbReference type="InterPro" id="IPR036890">
    <property type="entry name" value="HATPase_C_sf"/>
</dbReference>
<dbReference type="AlphaFoldDB" id="A0A1H1BA00"/>
<dbReference type="InterPro" id="IPR036097">
    <property type="entry name" value="HisK_dim/P_sf"/>
</dbReference>
<reference evidence="8 11" key="3">
    <citation type="submission" date="2018-07" db="EMBL/GenBank/DDBJ databases">
        <title>Genome sequence of extremly halophilic archaeon Halopelagius longus strain BC12-B1.</title>
        <authorList>
            <person name="Zhang X."/>
        </authorList>
    </citation>
    <scope>NUCLEOTIDE SEQUENCE [LARGE SCALE GENOMIC DNA]</scope>
    <source>
        <strain evidence="8 11">BC12-B1</strain>
    </source>
</reference>
<dbReference type="OrthoDB" id="106630at2157"/>
<evidence type="ECO:0000256" key="3">
    <source>
        <dbReference type="ARBA" id="ARBA00022553"/>
    </source>
</evidence>
<evidence type="ECO:0000259" key="7">
    <source>
        <dbReference type="PROSITE" id="PS50109"/>
    </source>
</evidence>
<reference evidence="9" key="2">
    <citation type="submission" date="2016-10" db="EMBL/GenBank/DDBJ databases">
        <authorList>
            <person name="de Groot N.N."/>
        </authorList>
    </citation>
    <scope>NUCLEOTIDE SEQUENCE [LARGE SCALE GENOMIC DNA]</scope>
    <source>
        <strain evidence="9">CGMCC 1.12397</strain>
    </source>
</reference>
<dbReference type="PANTHER" id="PTHR43304">
    <property type="entry name" value="PHYTOCHROME-LIKE PROTEIN CPH1"/>
    <property type="match status" value="1"/>
</dbReference>
<dbReference type="PROSITE" id="PS50109">
    <property type="entry name" value="HIS_KIN"/>
    <property type="match status" value="1"/>
</dbReference>
<keyword evidence="5 9" id="KW-0418">Kinase</keyword>
<dbReference type="Gene3D" id="1.10.287.130">
    <property type="match status" value="1"/>
</dbReference>
<dbReference type="InterPro" id="IPR005467">
    <property type="entry name" value="His_kinase_dom"/>
</dbReference>
<evidence type="ECO:0000313" key="10">
    <source>
        <dbReference type="Proteomes" id="UP000199289"/>
    </source>
</evidence>
<proteinExistence type="predicted"/>
<dbReference type="Gene3D" id="3.30.565.10">
    <property type="entry name" value="Histidine kinase-like ATPase, C-terminal domain"/>
    <property type="match status" value="1"/>
</dbReference>
<evidence type="ECO:0000313" key="9">
    <source>
        <dbReference type="EMBL" id="SDQ48703.1"/>
    </source>
</evidence>